<dbReference type="AlphaFoldDB" id="A0AAU7CR26"/>
<dbReference type="EMBL" id="CP155447">
    <property type="protein sequence ID" value="XBH07382.1"/>
    <property type="molecule type" value="Genomic_DNA"/>
</dbReference>
<reference evidence="2" key="1">
    <citation type="submission" date="2024-05" db="EMBL/GenBank/DDBJ databases">
        <title>Planctomycetes of the genus Singulisphaera possess chitinolytic capabilities.</title>
        <authorList>
            <person name="Ivanova A."/>
        </authorList>
    </citation>
    <scope>NUCLEOTIDE SEQUENCE</scope>
    <source>
        <strain evidence="2">Ch08T</strain>
    </source>
</reference>
<accession>A0AAU7CR26</accession>
<sequence>MSRVDAVVAQNEPQVGERAVVLSAGVFEIGDEGGVAELAGRIKALRAENTVEVEPVRADRKAATAEKPVTARILERMREVPPEEPVALEEPEKPEVIEVKKPVVMPAMDQEFAPSHAKRVVQRRQDGAGQMRLF</sequence>
<evidence type="ECO:0000256" key="1">
    <source>
        <dbReference type="SAM" id="MobiDB-lite"/>
    </source>
</evidence>
<gene>
    <name evidence="2" type="ORF">V5E97_15455</name>
</gene>
<protein>
    <submittedName>
        <fullName evidence="2">Uncharacterized protein</fullName>
    </submittedName>
</protein>
<evidence type="ECO:0000313" key="2">
    <source>
        <dbReference type="EMBL" id="XBH07382.1"/>
    </source>
</evidence>
<proteinExistence type="predicted"/>
<dbReference type="RefSeq" id="WP_406700219.1">
    <property type="nucleotide sequence ID" value="NZ_CP155447.1"/>
</dbReference>
<feature type="region of interest" description="Disordered" evidence="1">
    <location>
        <begin position="114"/>
        <end position="134"/>
    </location>
</feature>
<organism evidence="2">
    <name type="scientific">Singulisphaera sp. Ch08</name>
    <dbReference type="NCBI Taxonomy" id="3120278"/>
    <lineage>
        <taxon>Bacteria</taxon>
        <taxon>Pseudomonadati</taxon>
        <taxon>Planctomycetota</taxon>
        <taxon>Planctomycetia</taxon>
        <taxon>Isosphaerales</taxon>
        <taxon>Isosphaeraceae</taxon>
        <taxon>Singulisphaera</taxon>
    </lineage>
</organism>
<name>A0AAU7CR26_9BACT</name>